<comment type="caution">
    <text evidence="2">The sequence shown here is derived from an EMBL/GenBank/DDBJ whole genome shotgun (WGS) entry which is preliminary data.</text>
</comment>
<keyword evidence="1" id="KW-0732">Signal</keyword>
<keyword evidence="3" id="KW-1185">Reference proteome</keyword>
<evidence type="ECO:0000313" key="3">
    <source>
        <dbReference type="Proteomes" id="UP000319143"/>
    </source>
</evidence>
<dbReference type="AlphaFoldDB" id="A0A5C6E1K9"/>
<protein>
    <recommendedName>
        <fullName evidence="4">Secreted protein</fullName>
    </recommendedName>
</protein>
<feature type="signal peptide" evidence="1">
    <location>
        <begin position="1"/>
        <end position="31"/>
    </location>
</feature>
<evidence type="ECO:0008006" key="4">
    <source>
        <dbReference type="Google" id="ProtNLM"/>
    </source>
</evidence>
<evidence type="ECO:0000256" key="1">
    <source>
        <dbReference type="SAM" id="SignalP"/>
    </source>
</evidence>
<reference evidence="2 3" key="1">
    <citation type="submission" date="2019-02" db="EMBL/GenBank/DDBJ databases">
        <title>Deep-cultivation of Planctomycetes and their phenomic and genomic characterization uncovers novel biology.</title>
        <authorList>
            <person name="Wiegand S."/>
            <person name="Jogler M."/>
            <person name="Boedeker C."/>
            <person name="Pinto D."/>
            <person name="Vollmers J."/>
            <person name="Rivas-Marin E."/>
            <person name="Kohn T."/>
            <person name="Peeters S.H."/>
            <person name="Heuer A."/>
            <person name="Rast P."/>
            <person name="Oberbeckmann S."/>
            <person name="Bunk B."/>
            <person name="Jeske O."/>
            <person name="Meyerdierks A."/>
            <person name="Storesund J.E."/>
            <person name="Kallscheuer N."/>
            <person name="Luecker S."/>
            <person name="Lage O.M."/>
            <person name="Pohl T."/>
            <person name="Merkel B.J."/>
            <person name="Hornburger P."/>
            <person name="Mueller R.-W."/>
            <person name="Bruemmer F."/>
            <person name="Labrenz M."/>
            <person name="Spormann A.M."/>
            <person name="Op Den Camp H."/>
            <person name="Overmann J."/>
            <person name="Amann R."/>
            <person name="Jetten M.S.M."/>
            <person name="Mascher T."/>
            <person name="Medema M.H."/>
            <person name="Devos D.P."/>
            <person name="Kaster A.-K."/>
            <person name="Ovreas L."/>
            <person name="Rohde M."/>
            <person name="Galperin M.Y."/>
            <person name="Jogler C."/>
        </authorList>
    </citation>
    <scope>NUCLEOTIDE SEQUENCE [LARGE SCALE GENOMIC DNA]</scope>
    <source>
        <strain evidence="2 3">Poly41</strain>
    </source>
</reference>
<dbReference type="Proteomes" id="UP000319143">
    <property type="component" value="Unassembled WGS sequence"/>
</dbReference>
<name>A0A5C6E1K9_9BACT</name>
<organism evidence="2 3">
    <name type="scientific">Novipirellula artificiosorum</name>
    <dbReference type="NCBI Taxonomy" id="2528016"/>
    <lineage>
        <taxon>Bacteria</taxon>
        <taxon>Pseudomonadati</taxon>
        <taxon>Planctomycetota</taxon>
        <taxon>Planctomycetia</taxon>
        <taxon>Pirellulales</taxon>
        <taxon>Pirellulaceae</taxon>
        <taxon>Novipirellula</taxon>
    </lineage>
</organism>
<evidence type="ECO:0000313" key="2">
    <source>
        <dbReference type="EMBL" id="TWU42615.1"/>
    </source>
</evidence>
<sequence length="304" mass="33847" precursor="true">MEPLAVNRHHCSSISVALLAALTVSLSTAQAEEPANPAPSVLEKFTLRYDLNAGETIRYEVTHQAKTKTRIRGAEEISQVHTVSQRHWDVLTATEDGEAVFEHVVDSVEMTQQRGEEEELRWSSESGEEPPMEFSVVAKQLGTKLATVTINSQGNETHREDHAGSKASLGMGSLTLQLPEEPLALGASWSVPHEIRVRLENSEIKVIKIRERYTLEKVQTGVATISLHSEPLTPISDDSVRAQVVQQLSNGEIRFDIDNGRMLSKQLDWDETVVGFQGANSLMEYRARMTERLVDKVQRTATRP</sequence>
<feature type="chain" id="PRO_5023026811" description="Secreted protein" evidence="1">
    <location>
        <begin position="32"/>
        <end position="304"/>
    </location>
</feature>
<proteinExistence type="predicted"/>
<gene>
    <name evidence="2" type="ORF">Poly41_09130</name>
</gene>
<accession>A0A5C6E1K9</accession>
<dbReference type="EMBL" id="SJPV01000001">
    <property type="protein sequence ID" value="TWU42615.1"/>
    <property type="molecule type" value="Genomic_DNA"/>
</dbReference>